<name>A0ABU8XXE9_9PROT</name>
<gene>
    <name evidence="2" type="ORF">U1T56_18155</name>
</gene>
<reference evidence="2 3" key="1">
    <citation type="submission" date="2024-01" db="EMBL/GenBank/DDBJ databases">
        <title>Multi-omics insights into the function and evolution of sodium benzoate biodegradation pathways in Benzoatithermus flavus gen. nov., sp. nov. from hot spring.</title>
        <authorList>
            <person name="Hu C.-J."/>
            <person name="Li W.-J."/>
        </authorList>
    </citation>
    <scope>NUCLEOTIDE SEQUENCE [LARGE SCALE GENOMIC DNA]</scope>
    <source>
        <strain evidence="2 3">SYSU G07066</strain>
    </source>
</reference>
<protein>
    <submittedName>
        <fullName evidence="2">Uncharacterized protein</fullName>
    </submittedName>
</protein>
<accession>A0ABU8XXE9</accession>
<dbReference type="RefSeq" id="WP_418160927.1">
    <property type="nucleotide sequence ID" value="NZ_JBBLZC010000021.1"/>
</dbReference>
<dbReference type="EMBL" id="JBBLZC010000021">
    <property type="protein sequence ID" value="MEK0085080.1"/>
    <property type="molecule type" value="Genomic_DNA"/>
</dbReference>
<feature type="transmembrane region" description="Helical" evidence="1">
    <location>
        <begin position="48"/>
        <end position="69"/>
    </location>
</feature>
<evidence type="ECO:0000256" key="1">
    <source>
        <dbReference type="SAM" id="Phobius"/>
    </source>
</evidence>
<evidence type="ECO:0000313" key="2">
    <source>
        <dbReference type="EMBL" id="MEK0085080.1"/>
    </source>
</evidence>
<keyword evidence="3" id="KW-1185">Reference proteome</keyword>
<keyword evidence="1" id="KW-0812">Transmembrane</keyword>
<sequence length="106" mass="11290">MRMAASDDDGENRAGLGPAEAEFVIADRDDLILPQESPPTPLDRTRAWLAYALLGLFAVEVLAALAVGAFDPANSEAILKILDKVVTPTVGLVGAVSAFYYARERT</sequence>
<keyword evidence="1" id="KW-1133">Transmembrane helix</keyword>
<organism evidence="2 3">
    <name type="scientific">Benzoatithermus flavus</name>
    <dbReference type="NCBI Taxonomy" id="3108223"/>
    <lineage>
        <taxon>Bacteria</taxon>
        <taxon>Pseudomonadati</taxon>
        <taxon>Pseudomonadota</taxon>
        <taxon>Alphaproteobacteria</taxon>
        <taxon>Geminicoccales</taxon>
        <taxon>Geminicoccaceae</taxon>
        <taxon>Benzoatithermus</taxon>
    </lineage>
</organism>
<keyword evidence="1" id="KW-0472">Membrane</keyword>
<evidence type="ECO:0000313" key="3">
    <source>
        <dbReference type="Proteomes" id="UP001375743"/>
    </source>
</evidence>
<proteinExistence type="predicted"/>
<comment type="caution">
    <text evidence="2">The sequence shown here is derived from an EMBL/GenBank/DDBJ whole genome shotgun (WGS) entry which is preliminary data.</text>
</comment>
<feature type="transmembrane region" description="Helical" evidence="1">
    <location>
        <begin position="81"/>
        <end position="102"/>
    </location>
</feature>
<dbReference type="Proteomes" id="UP001375743">
    <property type="component" value="Unassembled WGS sequence"/>
</dbReference>